<dbReference type="Proteomes" id="UP001152795">
    <property type="component" value="Unassembled WGS sequence"/>
</dbReference>
<proteinExistence type="predicted"/>
<dbReference type="EMBL" id="CACRXK020014685">
    <property type="protein sequence ID" value="CAB4027241.1"/>
    <property type="molecule type" value="Genomic_DNA"/>
</dbReference>
<comment type="caution">
    <text evidence="2">The sequence shown here is derived from an EMBL/GenBank/DDBJ whole genome shotgun (WGS) entry which is preliminary data.</text>
</comment>
<keyword evidence="3" id="KW-1185">Reference proteome</keyword>
<feature type="region of interest" description="Disordered" evidence="1">
    <location>
        <begin position="577"/>
        <end position="633"/>
    </location>
</feature>
<evidence type="ECO:0000313" key="2">
    <source>
        <dbReference type="EMBL" id="CAB4027241.1"/>
    </source>
</evidence>
<dbReference type="OrthoDB" id="6130942at2759"/>
<accession>A0A7D9L7C4</accession>
<evidence type="ECO:0000256" key="1">
    <source>
        <dbReference type="SAM" id="MobiDB-lite"/>
    </source>
</evidence>
<dbReference type="AlphaFoldDB" id="A0A7D9L7C4"/>
<reference evidence="2" key="1">
    <citation type="submission" date="2020-04" db="EMBL/GenBank/DDBJ databases">
        <authorList>
            <person name="Alioto T."/>
            <person name="Alioto T."/>
            <person name="Gomez Garrido J."/>
        </authorList>
    </citation>
    <scope>NUCLEOTIDE SEQUENCE</scope>
    <source>
        <strain evidence="2">A484AB</strain>
    </source>
</reference>
<protein>
    <submittedName>
        <fullName evidence="2">Uncharacterized protein</fullName>
    </submittedName>
</protein>
<sequence>MASVSSTTPVSNEERRWVVIGVCLIKVLTPALRNVLATEIPKWHQVLCQPPTKIDKQVLGGHQKKLHPSTLNLNYKSINNNDAIGSPRAFDYAVKDPLSLAKLFVKPFMSKFTGFDVTMDISAVLSVICEAAPFVGAAAHAKTVRSDIRNEWAHCNYAEWTEPKIFDTFQNMETLLKNVNLPPNDEQKLCDELNSWKIKGLQLCFGQPVDNEILTLLRSEVDELLEVVQKWSSEKKQCETHGNESCWNEVRILAKKFERAIPFCIAAVPNFTDSDKQSVVVNVYLHTRGVAISAKFRELAKKMFCNYELKFVDLEHEELGDYFMPRSSESKRNFEEMTNIAQIIEENFPYFVNRSNVTAVYPSYKISNHQETDDLCIAVSVVGKGKIPVGEDVLPDWLGDYPLDVVQGYVVPTCRVEYGLRCGVGIGVRGMAGTGTLGAFLTDGHDYYLLSCNHVLFKQDRALTAEQTLADEKADGKNSGEEKPAETGESECVANDQTAESDLKEEKILKNCISATEKKLEELDIETGEIRNSEKKVNTLRAAELKFRNAISDARKHLENTTGRIKSEGKILIEHPATDENNFGEESAGEKNSGAKKPAETGILESDDVADGQTAESDPVEEQRLNNYTSNNANSKIENEKVRKIKSHVRVPKEGEILIEHPTKEDVIAEVSECEKKIKSRQDILEKSRGEKNNVIRRMKSEIETEKFRLVELLDDQLPRCIARYVGGYLDNFPHKGHDIFVDAGIAKLCDDQRDEILAGNRKPYPKRTITGEVVPWLEIRKEPDGAKFWKSGAKTRLTEEGEFRTLAFNCKLPNFCEECTRNMRCDRYTREDPPETCLCKKCQRQITQNETKHGIFAKNCFLVKSKLQWHREPQKKSFFSENGDSGAVIFDEENRAWGIIVAVYFMGDSCFSVVCSLDIALEALRKETGKPNLRLWTGVAGK</sequence>
<gene>
    <name evidence="2" type="ORF">PACLA_8A068650</name>
</gene>
<feature type="region of interest" description="Disordered" evidence="1">
    <location>
        <begin position="470"/>
        <end position="499"/>
    </location>
</feature>
<organism evidence="2 3">
    <name type="scientific">Paramuricea clavata</name>
    <name type="common">Red gorgonian</name>
    <name type="synonym">Violescent sea-whip</name>
    <dbReference type="NCBI Taxonomy" id="317549"/>
    <lineage>
        <taxon>Eukaryota</taxon>
        <taxon>Metazoa</taxon>
        <taxon>Cnidaria</taxon>
        <taxon>Anthozoa</taxon>
        <taxon>Octocorallia</taxon>
        <taxon>Malacalcyonacea</taxon>
        <taxon>Plexauridae</taxon>
        <taxon>Paramuricea</taxon>
    </lineage>
</organism>
<evidence type="ECO:0000313" key="3">
    <source>
        <dbReference type="Proteomes" id="UP001152795"/>
    </source>
</evidence>
<feature type="compositionally biased region" description="Basic and acidic residues" evidence="1">
    <location>
        <begin position="470"/>
        <end position="486"/>
    </location>
</feature>
<name>A0A7D9L7C4_PARCT</name>